<dbReference type="PANTHER" id="PTHR43194:SF5">
    <property type="entry name" value="PIMELOYL-[ACYL-CARRIER PROTEIN] METHYL ESTER ESTERASE"/>
    <property type="match status" value="1"/>
</dbReference>
<dbReference type="PRINTS" id="PR00793">
    <property type="entry name" value="PROAMNOPTASE"/>
</dbReference>
<keyword evidence="3" id="KW-0812">Transmembrane</keyword>
<evidence type="ECO:0000313" key="5">
    <source>
        <dbReference type="EMBL" id="PKZ23413.1"/>
    </source>
</evidence>
<accession>A0A2I1MTF6</accession>
<evidence type="ECO:0000256" key="2">
    <source>
        <dbReference type="ARBA" id="ARBA00022801"/>
    </source>
</evidence>
<evidence type="ECO:0000313" key="6">
    <source>
        <dbReference type="Proteomes" id="UP000234239"/>
    </source>
</evidence>
<dbReference type="InterPro" id="IPR000073">
    <property type="entry name" value="AB_hydrolase_1"/>
</dbReference>
<reference evidence="5 6" key="1">
    <citation type="submission" date="2017-12" db="EMBL/GenBank/DDBJ databases">
        <title>Phylogenetic diversity of female urinary microbiome.</title>
        <authorList>
            <person name="Thomas-White K."/>
            <person name="Wolfe A.J."/>
        </authorList>
    </citation>
    <scope>NUCLEOTIDE SEQUENCE [LARGE SCALE GENOMIC DNA]</scope>
    <source>
        <strain evidence="5 6">UMB0139</strain>
    </source>
</reference>
<evidence type="ECO:0000256" key="1">
    <source>
        <dbReference type="ARBA" id="ARBA00010088"/>
    </source>
</evidence>
<dbReference type="OrthoDB" id="53505at2"/>
<sequence length="402" mass="45788">MSVVKLSLAWMRTSLFWTKTWILKPPISKGNAATKPSLAALKRSSFMITCLLCLVLVFAFLYIYRKVNQRLYRAELAEDLVFDLGPRAYRQAVQVRGQDRTKPLILWVHGGPGLPNPALTYSYQKALEDDFIICYWTQAGSGRSYYLNPDRYQEGPSYQELEASLDDLVDKLCQRYGKERLILVGHSFGSILGLGYAKAHPGKLLAYVGISQITDMIAGNFLILDMAEGVINRLGDRQALASLTKAKRATRHALQSRYIEAKNYLKVERLAQDYLRTIPWKAQAKVVWQVLSSPDLSWADLRWYGLMACQGTRFTQIQADLMEEAQRMDLSAIDRLEVPLLLVSGSLDWQAPLDQVFDFFDQVQAPQKAFRIIPGAGHSPFLSHKKLFSQCLKDYLYYHLKD</sequence>
<dbReference type="SUPFAM" id="SSF53474">
    <property type="entry name" value="alpha/beta-Hydrolases"/>
    <property type="match status" value="1"/>
</dbReference>
<proteinExistence type="inferred from homology"/>
<feature type="transmembrane region" description="Helical" evidence="3">
    <location>
        <begin position="45"/>
        <end position="64"/>
    </location>
</feature>
<comment type="similarity">
    <text evidence="1">Belongs to the peptidase S33 family.</text>
</comment>
<organism evidence="5 6">
    <name type="scientific">Aerococcus sanguinicola</name>
    <dbReference type="NCBI Taxonomy" id="119206"/>
    <lineage>
        <taxon>Bacteria</taxon>
        <taxon>Bacillati</taxon>
        <taxon>Bacillota</taxon>
        <taxon>Bacilli</taxon>
        <taxon>Lactobacillales</taxon>
        <taxon>Aerococcaceae</taxon>
        <taxon>Aerococcus</taxon>
    </lineage>
</organism>
<dbReference type="PANTHER" id="PTHR43194">
    <property type="entry name" value="HYDROLASE ALPHA/BETA FOLD FAMILY"/>
    <property type="match status" value="1"/>
</dbReference>
<evidence type="ECO:0000259" key="4">
    <source>
        <dbReference type="Pfam" id="PF00561"/>
    </source>
</evidence>
<keyword evidence="3" id="KW-1133">Transmembrane helix</keyword>
<dbReference type="InterPro" id="IPR029058">
    <property type="entry name" value="AB_hydrolase_fold"/>
</dbReference>
<dbReference type="InterPro" id="IPR050228">
    <property type="entry name" value="Carboxylesterase_BioH"/>
</dbReference>
<protein>
    <submittedName>
        <fullName evidence="5">Alpha/beta hydrolase</fullName>
    </submittedName>
</protein>
<gene>
    <name evidence="5" type="ORF">CYJ28_02350</name>
</gene>
<dbReference type="GO" id="GO:0006508">
    <property type="term" value="P:proteolysis"/>
    <property type="evidence" value="ECO:0007669"/>
    <property type="project" value="InterPro"/>
</dbReference>
<keyword evidence="3" id="KW-0472">Membrane</keyword>
<dbReference type="GO" id="GO:0004177">
    <property type="term" value="F:aminopeptidase activity"/>
    <property type="evidence" value="ECO:0007669"/>
    <property type="project" value="UniProtKB-EC"/>
</dbReference>
<dbReference type="InterPro" id="IPR002410">
    <property type="entry name" value="Peptidase_S33"/>
</dbReference>
<dbReference type="Pfam" id="PF00561">
    <property type="entry name" value="Abhydrolase_1"/>
    <property type="match status" value="1"/>
</dbReference>
<evidence type="ECO:0000256" key="3">
    <source>
        <dbReference type="SAM" id="Phobius"/>
    </source>
</evidence>
<dbReference type="AlphaFoldDB" id="A0A2I1MTF6"/>
<dbReference type="Proteomes" id="UP000234239">
    <property type="component" value="Unassembled WGS sequence"/>
</dbReference>
<dbReference type="Gene3D" id="3.40.50.1820">
    <property type="entry name" value="alpha/beta hydrolase"/>
    <property type="match status" value="1"/>
</dbReference>
<name>A0A2I1MTF6_9LACT</name>
<keyword evidence="2 5" id="KW-0378">Hydrolase</keyword>
<feature type="domain" description="AB hydrolase-1" evidence="4">
    <location>
        <begin position="103"/>
        <end position="384"/>
    </location>
</feature>
<comment type="caution">
    <text evidence="5">The sequence shown here is derived from an EMBL/GenBank/DDBJ whole genome shotgun (WGS) entry which is preliminary data.</text>
</comment>
<dbReference type="EMBL" id="PKGY01000001">
    <property type="protein sequence ID" value="PKZ23413.1"/>
    <property type="molecule type" value="Genomic_DNA"/>
</dbReference>